<dbReference type="InterPro" id="IPR029962">
    <property type="entry name" value="TBL"/>
</dbReference>
<dbReference type="SUPFAM" id="SSF46565">
    <property type="entry name" value="Chaperone J-domain"/>
    <property type="match status" value="1"/>
</dbReference>
<feature type="signal peptide" evidence="1">
    <location>
        <begin position="1"/>
        <end position="17"/>
    </location>
</feature>
<dbReference type="GO" id="GO:0005794">
    <property type="term" value="C:Golgi apparatus"/>
    <property type="evidence" value="ECO:0007669"/>
    <property type="project" value="TreeGrafter"/>
</dbReference>
<feature type="chain" id="PRO_5041737626" description="Trichome birefringence-like N-terminal domain-containing protein" evidence="1">
    <location>
        <begin position="18"/>
        <end position="151"/>
    </location>
</feature>
<comment type="caution">
    <text evidence="3">The sequence shown here is derived from an EMBL/GenBank/DDBJ whole genome shotgun (WGS) entry which is preliminary data.</text>
</comment>
<keyword evidence="4" id="KW-1185">Reference proteome</keyword>
<evidence type="ECO:0000313" key="3">
    <source>
        <dbReference type="EMBL" id="KAK3027824.1"/>
    </source>
</evidence>
<dbReference type="PANTHER" id="PTHR32285">
    <property type="entry name" value="PROTEIN TRICHOME BIREFRINGENCE-LIKE 9-RELATED"/>
    <property type="match status" value="1"/>
</dbReference>
<dbReference type="Gene3D" id="1.10.287.110">
    <property type="entry name" value="DnaJ domain"/>
    <property type="match status" value="1"/>
</dbReference>
<protein>
    <recommendedName>
        <fullName evidence="2">Trichome birefringence-like N-terminal domain-containing protein</fullName>
    </recommendedName>
</protein>
<proteinExistence type="predicted"/>
<accession>A0AA89B391</accession>
<dbReference type="InterPro" id="IPR025846">
    <property type="entry name" value="TBL_N"/>
</dbReference>
<reference evidence="3" key="1">
    <citation type="submission" date="2022-12" db="EMBL/GenBank/DDBJ databases">
        <title>Draft genome assemblies for two species of Escallonia (Escalloniales).</title>
        <authorList>
            <person name="Chanderbali A."/>
            <person name="Dervinis C."/>
            <person name="Anghel I."/>
            <person name="Soltis D."/>
            <person name="Soltis P."/>
            <person name="Zapata F."/>
        </authorList>
    </citation>
    <scope>NUCLEOTIDE SEQUENCE</scope>
    <source>
        <strain evidence="3">UCBG64.0493</strain>
        <tissue evidence="3">Leaf</tissue>
    </source>
</reference>
<dbReference type="Proteomes" id="UP001188597">
    <property type="component" value="Unassembled WGS sequence"/>
</dbReference>
<gene>
    <name evidence="3" type="ORF">RJ639_040574</name>
</gene>
<dbReference type="EMBL" id="JAVXUP010000440">
    <property type="protein sequence ID" value="KAK3027824.1"/>
    <property type="molecule type" value="Genomic_DNA"/>
</dbReference>
<dbReference type="PANTHER" id="PTHR32285:SF149">
    <property type="entry name" value="TRICHOME BIREFRINGENCE-LIKE N-TERMINAL DOMAIN-CONTAINING PROTEIN"/>
    <property type="match status" value="1"/>
</dbReference>
<evidence type="ECO:0000256" key="1">
    <source>
        <dbReference type="SAM" id="SignalP"/>
    </source>
</evidence>
<evidence type="ECO:0000259" key="2">
    <source>
        <dbReference type="Pfam" id="PF14416"/>
    </source>
</evidence>
<keyword evidence="1" id="KW-0732">Signal</keyword>
<feature type="domain" description="Trichome birefringence-like N-terminal" evidence="2">
    <location>
        <begin position="31"/>
        <end position="83"/>
    </location>
</feature>
<evidence type="ECO:0000313" key="4">
    <source>
        <dbReference type="Proteomes" id="UP001188597"/>
    </source>
</evidence>
<dbReference type="AlphaFoldDB" id="A0AA89B391"/>
<dbReference type="CDD" id="cd06257">
    <property type="entry name" value="DnaJ"/>
    <property type="match status" value="1"/>
</dbReference>
<dbReference type="InterPro" id="IPR001623">
    <property type="entry name" value="DnaJ_domain"/>
</dbReference>
<dbReference type="Pfam" id="PF14416">
    <property type="entry name" value="PMR5N"/>
    <property type="match status" value="1"/>
</dbReference>
<name>A0AA89B391_9ASTE</name>
<organism evidence="3 4">
    <name type="scientific">Escallonia herrerae</name>
    <dbReference type="NCBI Taxonomy" id="1293975"/>
    <lineage>
        <taxon>Eukaryota</taxon>
        <taxon>Viridiplantae</taxon>
        <taxon>Streptophyta</taxon>
        <taxon>Embryophyta</taxon>
        <taxon>Tracheophyta</taxon>
        <taxon>Spermatophyta</taxon>
        <taxon>Magnoliopsida</taxon>
        <taxon>eudicotyledons</taxon>
        <taxon>Gunneridae</taxon>
        <taxon>Pentapetalae</taxon>
        <taxon>asterids</taxon>
        <taxon>campanulids</taxon>
        <taxon>Escalloniales</taxon>
        <taxon>Escalloniaceae</taxon>
        <taxon>Escallonia</taxon>
    </lineage>
</organism>
<sequence length="151" mass="16984">MGLFVLFLFLLLTHVHGVYVSKVGRSRPASDCDLYQGSWVRDASYPLYETASCPFIETEFDCQKNGRPDKDYLKYRWQPSGCNLPSANTRCWGLAATAPPTRSAPPTAGEIRSAYRRLALHRHPDKLAQFGISPAAYRRLALQAYQTSPFP</sequence>
<dbReference type="InterPro" id="IPR036869">
    <property type="entry name" value="J_dom_sf"/>
</dbReference>
<dbReference type="GO" id="GO:0016413">
    <property type="term" value="F:O-acetyltransferase activity"/>
    <property type="evidence" value="ECO:0007669"/>
    <property type="project" value="InterPro"/>
</dbReference>